<gene>
    <name evidence="2" type="ORF">PPOP_3921</name>
</gene>
<keyword evidence="1" id="KW-0175">Coiled coil</keyword>
<feature type="coiled-coil region" evidence="1">
    <location>
        <begin position="46"/>
        <end position="91"/>
    </location>
</feature>
<feature type="non-terminal residue" evidence="2">
    <location>
        <position position="105"/>
    </location>
</feature>
<dbReference type="Proteomes" id="UP000029453">
    <property type="component" value="Unassembled WGS sequence"/>
</dbReference>
<evidence type="ECO:0000313" key="3">
    <source>
        <dbReference type="Proteomes" id="UP000029453"/>
    </source>
</evidence>
<evidence type="ECO:0000256" key="1">
    <source>
        <dbReference type="SAM" id="Coils"/>
    </source>
</evidence>
<accession>M9LMD2</accession>
<comment type="caution">
    <text evidence="2">The sequence shown here is derived from an EMBL/GenBank/DDBJ whole genome shotgun (WGS) entry which is preliminary data.</text>
</comment>
<dbReference type="RefSeq" id="WP_006288361.1">
    <property type="nucleotide sequence ID" value="NZ_BALG01000544.1"/>
</dbReference>
<sequence length="105" mass="12131">MTLKKLSPIRLIVMLISCNLLATEIYFPSPLYAKGQTPTVELVSLLSKGEEQLQALQQEKKMKLEEQQKKLVEEESMLAKEIEKTEELQEQIMIEIRENNNGKIQ</sequence>
<dbReference type="EMBL" id="BALG01000544">
    <property type="protein sequence ID" value="GAC44515.1"/>
    <property type="molecule type" value="Genomic_DNA"/>
</dbReference>
<dbReference type="AlphaFoldDB" id="M9LMD2"/>
<name>M9LMD2_PAEPP</name>
<proteinExistence type="predicted"/>
<protein>
    <submittedName>
        <fullName evidence="2">Uncharacterized protein</fullName>
    </submittedName>
</protein>
<keyword evidence="3" id="KW-1185">Reference proteome</keyword>
<organism evidence="2 3">
    <name type="scientific">Paenibacillus popilliae ATCC 14706</name>
    <dbReference type="NCBI Taxonomy" id="1212764"/>
    <lineage>
        <taxon>Bacteria</taxon>
        <taxon>Bacillati</taxon>
        <taxon>Bacillota</taxon>
        <taxon>Bacilli</taxon>
        <taxon>Bacillales</taxon>
        <taxon>Paenibacillaceae</taxon>
        <taxon>Paenibacillus</taxon>
    </lineage>
</organism>
<reference evidence="2 3" key="1">
    <citation type="submission" date="2012-10" db="EMBL/GenBank/DDBJ databases">
        <title>Draft Genome Sequence of Paenibacillus popilliae ATCC 14706T.</title>
        <authorList>
            <person name="Iiyama K."/>
            <person name="Mori K."/>
            <person name="Mon H."/>
            <person name="Chieda Y."/>
            <person name="Lee J.M."/>
            <person name="Kusakabe T."/>
            <person name="Tashiro K."/>
            <person name="Asano S."/>
            <person name="Yasunaga-Aoki C."/>
            <person name="Shimizu S."/>
        </authorList>
    </citation>
    <scope>NUCLEOTIDE SEQUENCE [LARGE SCALE GENOMIC DNA]</scope>
    <source>
        <strain evidence="2 3">ATCC 14706</strain>
    </source>
</reference>
<evidence type="ECO:0000313" key="2">
    <source>
        <dbReference type="EMBL" id="GAC44515.1"/>
    </source>
</evidence>